<reference evidence="1 2" key="1">
    <citation type="submission" date="2018-08" db="EMBL/GenBank/DDBJ databases">
        <title>Bacillus phenotypic plasticity.</title>
        <authorList>
            <person name="Hurtado E."/>
        </authorList>
    </citation>
    <scope>NUCLEOTIDE SEQUENCE [LARGE SCALE GENOMIC DNA]</scope>
    <source>
        <strain evidence="1 2">427</strain>
    </source>
</reference>
<gene>
    <name evidence="1" type="ORF">DX927_06445</name>
</gene>
<dbReference type="AlphaFoldDB" id="A0A5M8RSP0"/>
<dbReference type="EMBL" id="QSND01000002">
    <property type="protein sequence ID" value="KAA6450508.1"/>
    <property type="molecule type" value="Genomic_DNA"/>
</dbReference>
<sequence length="74" mass="8395">MVKVKTPFKTEDEANEVAEAIGVINYVSEKVLNGDLGFTKKQEKKIKDATETLNRYSPQEVLLFIYWSQVGDKA</sequence>
<accession>A0A5M8RSP0</accession>
<name>A0A5M8RSP0_9BACI</name>
<organism evidence="1 2">
    <name type="scientific">Bacillus swezeyi</name>
    <dbReference type="NCBI Taxonomy" id="1925020"/>
    <lineage>
        <taxon>Bacteria</taxon>
        <taxon>Bacillati</taxon>
        <taxon>Bacillota</taxon>
        <taxon>Bacilli</taxon>
        <taxon>Bacillales</taxon>
        <taxon>Bacillaceae</taxon>
        <taxon>Bacillus</taxon>
    </lineage>
</organism>
<dbReference type="RefSeq" id="WP_026586486.1">
    <property type="nucleotide sequence ID" value="NZ_QSND01000002.1"/>
</dbReference>
<dbReference type="Proteomes" id="UP000324326">
    <property type="component" value="Unassembled WGS sequence"/>
</dbReference>
<evidence type="ECO:0000313" key="2">
    <source>
        <dbReference type="Proteomes" id="UP000324326"/>
    </source>
</evidence>
<protein>
    <submittedName>
        <fullName evidence="1">Uncharacterized protein</fullName>
    </submittedName>
</protein>
<proteinExistence type="predicted"/>
<comment type="caution">
    <text evidence="1">The sequence shown here is derived from an EMBL/GenBank/DDBJ whole genome shotgun (WGS) entry which is preliminary data.</text>
</comment>
<evidence type="ECO:0000313" key="1">
    <source>
        <dbReference type="EMBL" id="KAA6450508.1"/>
    </source>
</evidence>